<evidence type="ECO:0000256" key="2">
    <source>
        <dbReference type="ARBA" id="ARBA00023004"/>
    </source>
</evidence>
<dbReference type="RefSeq" id="WP_153748453.1">
    <property type="nucleotide sequence ID" value="NZ_BAAADI010000011.1"/>
</dbReference>
<dbReference type="EMBL" id="WJPO01000011">
    <property type="protein sequence ID" value="MRH21147.1"/>
    <property type="molecule type" value="Genomic_DNA"/>
</dbReference>
<dbReference type="NCBIfam" id="NF033668">
    <property type="entry name" value="rSAM_PA0069"/>
    <property type="match status" value="1"/>
</dbReference>
<dbReference type="PANTHER" id="PTHR43432">
    <property type="entry name" value="SLR0285 PROTEIN"/>
    <property type="match status" value="1"/>
</dbReference>
<proteinExistence type="predicted"/>
<comment type="caution">
    <text evidence="5">The sequence shown here is derived from an EMBL/GenBank/DDBJ whole genome shotgun (WGS) entry which is preliminary data.</text>
</comment>
<dbReference type="GO" id="GO:0046872">
    <property type="term" value="F:metal ion binding"/>
    <property type="evidence" value="ECO:0007669"/>
    <property type="project" value="UniProtKB-KW"/>
</dbReference>
<dbReference type="Gene3D" id="3.80.30.30">
    <property type="match status" value="1"/>
</dbReference>
<dbReference type="OrthoDB" id="9785699at2"/>
<protein>
    <submittedName>
        <fullName evidence="5">PA0069 family radical SAM protein</fullName>
    </submittedName>
</protein>
<evidence type="ECO:0000256" key="3">
    <source>
        <dbReference type="ARBA" id="ARBA00023014"/>
    </source>
</evidence>
<dbReference type="Pfam" id="PF04055">
    <property type="entry name" value="Radical_SAM"/>
    <property type="match status" value="1"/>
</dbReference>
<organism evidence="5 6">
    <name type="scientific">Rhodovulum strictum</name>
    <dbReference type="NCBI Taxonomy" id="58314"/>
    <lineage>
        <taxon>Bacteria</taxon>
        <taxon>Pseudomonadati</taxon>
        <taxon>Pseudomonadota</taxon>
        <taxon>Alphaproteobacteria</taxon>
        <taxon>Rhodobacterales</taxon>
        <taxon>Paracoccaceae</taxon>
        <taxon>Rhodovulum</taxon>
    </lineage>
</organism>
<dbReference type="SFLD" id="SFLDS00029">
    <property type="entry name" value="Radical_SAM"/>
    <property type="match status" value="1"/>
</dbReference>
<keyword evidence="6" id="KW-1185">Reference proteome</keyword>
<dbReference type="GO" id="GO:0003824">
    <property type="term" value="F:catalytic activity"/>
    <property type="evidence" value="ECO:0007669"/>
    <property type="project" value="InterPro"/>
</dbReference>
<dbReference type="GO" id="GO:0051536">
    <property type="term" value="F:iron-sulfur cluster binding"/>
    <property type="evidence" value="ECO:0007669"/>
    <property type="project" value="UniProtKB-KW"/>
</dbReference>
<keyword evidence="2" id="KW-0408">Iron</keyword>
<evidence type="ECO:0000259" key="4">
    <source>
        <dbReference type="PROSITE" id="PS51918"/>
    </source>
</evidence>
<dbReference type="SFLD" id="SFLDG01084">
    <property type="entry name" value="Uncharacterised_Radical_SAM_Su"/>
    <property type="match status" value="1"/>
</dbReference>
<gene>
    <name evidence="5" type="ORF">GH815_09085</name>
</gene>
<dbReference type="InterPro" id="IPR006638">
    <property type="entry name" value="Elp3/MiaA/NifB-like_rSAM"/>
</dbReference>
<dbReference type="PANTHER" id="PTHR43432:SF3">
    <property type="entry name" value="SLR0285 PROTEIN"/>
    <property type="match status" value="1"/>
</dbReference>
<evidence type="ECO:0000256" key="1">
    <source>
        <dbReference type="ARBA" id="ARBA00022723"/>
    </source>
</evidence>
<dbReference type="SUPFAM" id="SSF102114">
    <property type="entry name" value="Radical SAM enzymes"/>
    <property type="match status" value="1"/>
</dbReference>
<evidence type="ECO:0000313" key="5">
    <source>
        <dbReference type="EMBL" id="MRH21147.1"/>
    </source>
</evidence>
<dbReference type="PROSITE" id="PS51918">
    <property type="entry name" value="RADICAL_SAM"/>
    <property type="match status" value="1"/>
</dbReference>
<dbReference type="SMART" id="SM00729">
    <property type="entry name" value="Elp3"/>
    <property type="match status" value="1"/>
</dbReference>
<accession>A0A844BMD5</accession>
<keyword evidence="3" id="KW-0411">Iron-sulfur</keyword>
<feature type="domain" description="Radical SAM core" evidence="4">
    <location>
        <begin position="61"/>
        <end position="298"/>
    </location>
</feature>
<dbReference type="InterPro" id="IPR007197">
    <property type="entry name" value="rSAM"/>
</dbReference>
<evidence type="ECO:0000313" key="6">
    <source>
        <dbReference type="Proteomes" id="UP000466730"/>
    </source>
</evidence>
<dbReference type="CDD" id="cd01335">
    <property type="entry name" value="Radical_SAM"/>
    <property type="match status" value="1"/>
</dbReference>
<dbReference type="Proteomes" id="UP000466730">
    <property type="component" value="Unassembled WGS sequence"/>
</dbReference>
<name>A0A844BMD5_9RHOB</name>
<dbReference type="InterPro" id="IPR040086">
    <property type="entry name" value="MJ0683-like"/>
</dbReference>
<reference evidence="5 6" key="1">
    <citation type="submission" date="2019-11" db="EMBL/GenBank/DDBJ databases">
        <title>Draft Whole-Genome sequence of the marine photosynthetic bacterium Rhodovulum strictum DSM 11289.</title>
        <authorList>
            <person name="Kyndt J.A."/>
            <person name="Meyer T.E."/>
        </authorList>
    </citation>
    <scope>NUCLEOTIDE SEQUENCE [LARGE SCALE GENOMIC DNA]</scope>
    <source>
        <strain evidence="5 6">DSM 11289</strain>
    </source>
</reference>
<dbReference type="AlphaFoldDB" id="A0A844BMD5"/>
<dbReference type="InterPro" id="IPR058240">
    <property type="entry name" value="rSAM_sf"/>
</dbReference>
<sequence>MDRPLARCPGRGASSNPANRFDRLSAERIEDGWAPEADLPVLRTDIRVERPRRVITRNASPDVPFDRSINPYRGCEHGCIYCFARPGHAYLGLSPGLDFETRLIARPGAPELLARELSAPSYRPRTIAIGTYTDPYQPVEADHQIMRRLLEVLLEFRHPVGIVTRGTLIERDLDLLSDLAGLGLVRVGVSLTTLDARLARAMEPRAPAPQRRLQTIARLAAAGVEVRAMLAPVILGLTDHEIEALLARAAEAGAIAASWAMLRLPLEVSGLFRDWLAQHCPDRAGRVMAQLREMHGGRDYSPDWGRRMRGEGPHAAMIARRFRVMAARLGLDRDLPGLRSDLFRLPPRPGQQLSLF</sequence>
<keyword evidence="1" id="KW-0479">Metal-binding</keyword>